<dbReference type="PANTHER" id="PTHR21248">
    <property type="entry name" value="CARDIOLIPIN SYNTHASE"/>
    <property type="match status" value="1"/>
</dbReference>
<dbReference type="Proteomes" id="UP000199533">
    <property type="component" value="Unassembled WGS sequence"/>
</dbReference>
<dbReference type="PANTHER" id="PTHR21248:SF22">
    <property type="entry name" value="PHOSPHOLIPASE D"/>
    <property type="match status" value="1"/>
</dbReference>
<keyword evidence="1" id="KW-0808">Transferase</keyword>
<proteinExistence type="inferred from homology"/>
<dbReference type="NCBIfam" id="NF008427">
    <property type="entry name" value="PRK11263.1"/>
    <property type="match status" value="1"/>
</dbReference>
<organism evidence="3 4">
    <name type="scientific">Nitrosomonas aestuarii</name>
    <dbReference type="NCBI Taxonomy" id="52441"/>
    <lineage>
        <taxon>Bacteria</taxon>
        <taxon>Pseudomonadati</taxon>
        <taxon>Pseudomonadota</taxon>
        <taxon>Betaproteobacteria</taxon>
        <taxon>Nitrosomonadales</taxon>
        <taxon>Nitrosomonadaceae</taxon>
        <taxon>Nitrosomonas</taxon>
    </lineage>
</organism>
<evidence type="ECO:0000313" key="3">
    <source>
        <dbReference type="EMBL" id="SFL18596.1"/>
    </source>
</evidence>
<evidence type="ECO:0000313" key="4">
    <source>
        <dbReference type="Proteomes" id="UP000199533"/>
    </source>
</evidence>
<evidence type="ECO:0000256" key="1">
    <source>
        <dbReference type="HAMAP-Rule" id="MF_01917"/>
    </source>
</evidence>
<keyword evidence="1" id="KW-1208">Phospholipid metabolism</keyword>
<feature type="active site" evidence="1">
    <location>
        <position position="116"/>
    </location>
</feature>
<dbReference type="CDD" id="cd09159">
    <property type="entry name" value="PLDc_ybhO_like_2"/>
    <property type="match status" value="1"/>
</dbReference>
<comment type="similarity">
    <text evidence="1">Belongs to the phospholipase D family. Cardiolipin synthase subfamily. ClsB sub-subfamily.</text>
</comment>
<dbReference type="CDD" id="cd09110">
    <property type="entry name" value="PLDc_CLS_1"/>
    <property type="match status" value="1"/>
</dbReference>
<keyword evidence="1" id="KW-0472">Membrane</keyword>
<dbReference type="GO" id="GO:0005886">
    <property type="term" value="C:plasma membrane"/>
    <property type="evidence" value="ECO:0007669"/>
    <property type="project" value="UniProtKB-SubCell"/>
</dbReference>
<dbReference type="EMBL" id="FOSP01000039">
    <property type="protein sequence ID" value="SFL18596.1"/>
    <property type="molecule type" value="Genomic_DNA"/>
</dbReference>
<gene>
    <name evidence="1" type="primary">clsB</name>
    <name evidence="3" type="ORF">SAMN05216302_103914</name>
</gene>
<dbReference type="InterPro" id="IPR001736">
    <property type="entry name" value="PLipase_D/transphosphatidylase"/>
</dbReference>
<dbReference type="GO" id="GO:0032049">
    <property type="term" value="P:cardiolipin biosynthetic process"/>
    <property type="evidence" value="ECO:0007669"/>
    <property type="project" value="InterPro"/>
</dbReference>
<feature type="active site" evidence="1">
    <location>
        <position position="295"/>
    </location>
</feature>
<dbReference type="InterPro" id="IPR030872">
    <property type="entry name" value="Cardiolipin_synth_ClsB"/>
</dbReference>
<dbReference type="AlphaFoldDB" id="A0A1I4FP50"/>
<feature type="active site" evidence="1">
    <location>
        <position position="121"/>
    </location>
</feature>
<sequence length="395" mass="45572">MIQTGYADGNKIRLLHNGSEYFTALEQAIDTAELEIHFETYIFKNDLIGHKIAAALIRAANRGVSVYLLIDGFGSYMLPDSFIQRMLDANVKVLVYRREVLFFKLRRYRLRRMHRKLVVIDACIAFVGGINIIDDFEQLRDEQIPRFDYAVLIEGPLLKKIYAATQRLWLIVAWAHFRKRWANNIKLQPTGEYKGNQFAGFLIRDNIRHRHDIEQAYLEAIHNAQNEIIIANAYFLPGIYFCNALNKAARRGVNVILLLQGRVEYRLQHYATHALYGNLLDAGIKIYEYSKGYLHAKVAVIDRYWATVGSSNIDPFSLMLAREANVVIQDKILANQLRASLKQAIINESTLVARTGWQSKSWLYHATNWLSYYVIYYAQSILGYGQKKTNHNSNA</sequence>
<name>A0A1I4FP50_9PROT</name>
<dbReference type="SMART" id="SM00155">
    <property type="entry name" value="PLDc"/>
    <property type="match status" value="2"/>
</dbReference>
<feature type="domain" description="PLD phosphodiesterase" evidence="2">
    <location>
        <begin position="109"/>
        <end position="136"/>
    </location>
</feature>
<reference evidence="4" key="1">
    <citation type="submission" date="2016-10" db="EMBL/GenBank/DDBJ databases">
        <authorList>
            <person name="Varghese N."/>
            <person name="Submissions S."/>
        </authorList>
    </citation>
    <scope>NUCLEOTIDE SEQUENCE [LARGE SCALE GENOMIC DNA]</scope>
    <source>
        <strain evidence="4">Nm69</strain>
    </source>
</reference>
<keyword evidence="1" id="KW-0443">Lipid metabolism</keyword>
<feature type="active site" evidence="1">
    <location>
        <position position="297"/>
    </location>
</feature>
<keyword evidence="4" id="KW-1185">Reference proteome</keyword>
<comment type="function">
    <text evidence="1">Catalyzes the phosphatidyl group transfer from one phosphatidylglycerol molecule to another to form cardiolipin (CL) (diphosphatidylglycerol) and glycerol.</text>
</comment>
<feature type="active site" evidence="1">
    <location>
        <position position="114"/>
    </location>
</feature>
<dbReference type="PROSITE" id="PS50035">
    <property type="entry name" value="PLD"/>
    <property type="match status" value="2"/>
</dbReference>
<feature type="domain" description="PLD phosphodiesterase" evidence="2">
    <location>
        <begin position="290"/>
        <end position="317"/>
    </location>
</feature>
<dbReference type="OrthoDB" id="9762009at2"/>
<keyword evidence="1" id="KW-1003">Cell membrane</keyword>
<evidence type="ECO:0000259" key="2">
    <source>
        <dbReference type="PROSITE" id="PS50035"/>
    </source>
</evidence>
<dbReference type="InterPro" id="IPR025202">
    <property type="entry name" value="PLD-like_dom"/>
</dbReference>
<comment type="subcellular location">
    <subcellularLocation>
        <location evidence="1">Cell membrane</location>
        <topology evidence="1">Peripheral membrane protein</topology>
    </subcellularLocation>
</comment>
<dbReference type="GO" id="GO:0008808">
    <property type="term" value="F:cardiolipin synthase activity"/>
    <property type="evidence" value="ECO:0007669"/>
    <property type="project" value="InterPro"/>
</dbReference>
<dbReference type="EC" id="2.7.8.-" evidence="1"/>
<dbReference type="HAMAP" id="MF_01917">
    <property type="entry name" value="Cardiolipin_synth_ClsB"/>
    <property type="match status" value="1"/>
</dbReference>
<keyword evidence="1" id="KW-0444">Lipid biosynthesis</keyword>
<dbReference type="RefSeq" id="WP_090702535.1">
    <property type="nucleotide sequence ID" value="NZ_FOSP01000039.1"/>
</dbReference>
<feature type="active site" evidence="1">
    <location>
        <position position="302"/>
    </location>
</feature>
<comment type="catalytic activity">
    <reaction evidence="1">
        <text>2 a 1,2-diacyl-sn-glycero-3-phospho-(1'-sn-glycerol) = a cardiolipin + glycerol</text>
        <dbReference type="Rhea" id="RHEA:31451"/>
        <dbReference type="ChEBI" id="CHEBI:17754"/>
        <dbReference type="ChEBI" id="CHEBI:62237"/>
        <dbReference type="ChEBI" id="CHEBI:64716"/>
    </reaction>
</comment>
<dbReference type="Pfam" id="PF13091">
    <property type="entry name" value="PLDc_2"/>
    <property type="match status" value="2"/>
</dbReference>
<protein>
    <recommendedName>
        <fullName evidence="1">Cardiolipin synthase B</fullName>
        <shortName evidence="1">CL synthase</shortName>
        <ecNumber evidence="1">2.7.8.-</ecNumber>
    </recommendedName>
</protein>
<dbReference type="SUPFAM" id="SSF56024">
    <property type="entry name" value="Phospholipase D/nuclease"/>
    <property type="match status" value="2"/>
</dbReference>
<dbReference type="Gene3D" id="3.30.870.10">
    <property type="entry name" value="Endonuclease Chain A"/>
    <property type="match status" value="2"/>
</dbReference>
<accession>A0A1I4FP50</accession>
<dbReference type="STRING" id="52441.SAMN05216302_103914"/>
<keyword evidence="1" id="KW-0594">Phospholipid biosynthesis</keyword>